<feature type="compositionally biased region" description="Basic and acidic residues" evidence="2">
    <location>
        <begin position="690"/>
        <end position="703"/>
    </location>
</feature>
<feature type="compositionally biased region" description="Acidic residues" evidence="2">
    <location>
        <begin position="60"/>
        <end position="73"/>
    </location>
</feature>
<dbReference type="CDD" id="cd18793">
    <property type="entry name" value="SF2_C_SNF"/>
    <property type="match status" value="1"/>
</dbReference>
<dbReference type="Pfam" id="PF00271">
    <property type="entry name" value="Helicase_C"/>
    <property type="match status" value="1"/>
</dbReference>
<keyword evidence="1" id="KW-0378">Hydrolase</keyword>
<feature type="region of interest" description="Disordered" evidence="2">
    <location>
        <begin position="492"/>
        <end position="533"/>
    </location>
</feature>
<evidence type="ECO:0000256" key="1">
    <source>
        <dbReference type="ARBA" id="ARBA00022801"/>
    </source>
</evidence>
<organism evidence="4 5">
    <name type="scientific">Mycena albidolilacea</name>
    <dbReference type="NCBI Taxonomy" id="1033008"/>
    <lineage>
        <taxon>Eukaryota</taxon>
        <taxon>Fungi</taxon>
        <taxon>Dikarya</taxon>
        <taxon>Basidiomycota</taxon>
        <taxon>Agaricomycotina</taxon>
        <taxon>Agaricomycetes</taxon>
        <taxon>Agaricomycetidae</taxon>
        <taxon>Agaricales</taxon>
        <taxon>Marasmiineae</taxon>
        <taxon>Mycenaceae</taxon>
        <taxon>Mycena</taxon>
    </lineage>
</organism>
<dbReference type="Proteomes" id="UP001218218">
    <property type="component" value="Unassembled WGS sequence"/>
</dbReference>
<feature type="compositionally biased region" description="Acidic residues" evidence="2">
    <location>
        <begin position="517"/>
        <end position="532"/>
    </location>
</feature>
<dbReference type="InterPro" id="IPR027417">
    <property type="entry name" value="P-loop_NTPase"/>
</dbReference>
<name>A0AAD7EL47_9AGAR</name>
<accession>A0AAD7EL47</accession>
<evidence type="ECO:0000259" key="3">
    <source>
        <dbReference type="Pfam" id="PF00271"/>
    </source>
</evidence>
<keyword evidence="5" id="KW-1185">Reference proteome</keyword>
<dbReference type="Gene3D" id="3.40.50.300">
    <property type="entry name" value="P-loop containing nucleotide triphosphate hydrolases"/>
    <property type="match status" value="2"/>
</dbReference>
<feature type="compositionally biased region" description="Basic residues" evidence="2">
    <location>
        <begin position="44"/>
        <end position="55"/>
    </location>
</feature>
<feature type="region of interest" description="Disordered" evidence="2">
    <location>
        <begin position="1"/>
        <end position="20"/>
    </location>
</feature>
<sequence length="1065" mass="115878">MSQRRRMNGSLPQSVISFRSGVDGTLAASNSILARGKAKSTQQGRKRGRPAKRRRVVADSDSDSDASGDEGEEKDTKPADEATDADIDTIAFPQPALVTGGKLKDYQLQGLQWMVGLHQPLRASVGFWRTRWDSARRVHVFLFLFLSSIYAELTRYCATDPPNDRLCGTPAPRARAPSSSFWSEVLEGGCSAARDAARVDCGWNRDVFILLCNRGVGESGRGVRPACSLFHLFFILHWVGVSGVEERCQGAGRERAPSVECVVRWIELRFVCPAGWGGVGSSVEDETYDELGYWGAEKTYLRSPDSLSCAAFYAADDLPAHPGLAFDAMGDWSVSQEGRASLFRVMSSRTVQGASDRPSGYCVAAMMDCGAASAGPCRASALRYSRLRSRAFGGRRMSCLPSRSSALTLAWIPVLTHHGTSAERAEIRRTTLALPEDWPPKDTASTPAPAPAKGKDRGNVRVRGRGRGRGRGAAALDGDGFGAATACVPRARRVEASEEEAEGEVEAGTKRRRVAESEDEAEAEAEEGEEAASDIFSDVEAFQEWRVAFSYCSASLPHRVLSPPFPATRHGVAAPPSSGHPRHPRPFPVPFPPADPIPAVFAEKDEVDVSGAYSTYTFFPFLLGVMERDGYPDCARCGMRLRALFFRQRRATSYTRDRARASGRLTPVLSGRMRAWVAGGGGDARGMGKMPRDAEEEKEEPQRAAEASARKGAVRKVCSHPFPFARPDDDSWSLGRAPPTPALLAAREAELLGASGKILLLDRLLGELFCRGHKVLLFSQFTTMLDIIEDWVVGTKGWRICRIDGTTPPLERRDQMEVFQSAGDAPDAPRLFLLSTRSGLGAFVGLLDCVSFPLPYIFLARPSSPCFSRFPSLSGFPYPPSPLSVASLPSLSSSPLSPSIQPPSLLSFSSRTMIVTLTEPHRTHKWTQAQDRAHRFGQTKPVLIFRLVSAHTIEEKIMQRAAEKRELEALVIAKGKFKMPAADVGAGKRAIMAEMAADLLRLEGEQIDVLERHGPRRAARPLGRGWRSSAKGNRQAAFAVFEPPPDVGNDALAGMMGEEAGEAEV</sequence>
<reference evidence="4" key="1">
    <citation type="submission" date="2023-03" db="EMBL/GenBank/DDBJ databases">
        <title>Massive genome expansion in bonnet fungi (Mycena s.s.) driven by repeated elements and novel gene families across ecological guilds.</title>
        <authorList>
            <consortium name="Lawrence Berkeley National Laboratory"/>
            <person name="Harder C.B."/>
            <person name="Miyauchi S."/>
            <person name="Viragh M."/>
            <person name="Kuo A."/>
            <person name="Thoen E."/>
            <person name="Andreopoulos B."/>
            <person name="Lu D."/>
            <person name="Skrede I."/>
            <person name="Drula E."/>
            <person name="Henrissat B."/>
            <person name="Morin E."/>
            <person name="Kohler A."/>
            <person name="Barry K."/>
            <person name="LaButti K."/>
            <person name="Morin E."/>
            <person name="Salamov A."/>
            <person name="Lipzen A."/>
            <person name="Mereny Z."/>
            <person name="Hegedus B."/>
            <person name="Baldrian P."/>
            <person name="Stursova M."/>
            <person name="Weitz H."/>
            <person name="Taylor A."/>
            <person name="Grigoriev I.V."/>
            <person name="Nagy L.G."/>
            <person name="Martin F."/>
            <person name="Kauserud H."/>
        </authorList>
    </citation>
    <scope>NUCLEOTIDE SEQUENCE</scope>
    <source>
        <strain evidence="4">CBHHK002</strain>
    </source>
</reference>
<evidence type="ECO:0000313" key="4">
    <source>
        <dbReference type="EMBL" id="KAJ7331407.1"/>
    </source>
</evidence>
<feature type="region of interest" description="Disordered" evidence="2">
    <location>
        <begin position="31"/>
        <end position="86"/>
    </location>
</feature>
<dbReference type="EMBL" id="JARIHO010000035">
    <property type="protein sequence ID" value="KAJ7331407.1"/>
    <property type="molecule type" value="Genomic_DNA"/>
</dbReference>
<comment type="caution">
    <text evidence="4">The sequence shown here is derived from an EMBL/GenBank/DDBJ whole genome shotgun (WGS) entry which is preliminary data.</text>
</comment>
<evidence type="ECO:0000313" key="5">
    <source>
        <dbReference type="Proteomes" id="UP001218218"/>
    </source>
</evidence>
<feature type="region of interest" description="Disordered" evidence="2">
    <location>
        <begin position="432"/>
        <end position="480"/>
    </location>
</feature>
<dbReference type="InterPro" id="IPR049730">
    <property type="entry name" value="SNF2/RAD54-like_C"/>
</dbReference>
<feature type="region of interest" description="Disordered" evidence="2">
    <location>
        <begin position="680"/>
        <end position="710"/>
    </location>
</feature>
<dbReference type="SUPFAM" id="SSF52540">
    <property type="entry name" value="P-loop containing nucleoside triphosphate hydrolases"/>
    <property type="match status" value="2"/>
</dbReference>
<dbReference type="PANTHER" id="PTHR10799">
    <property type="entry name" value="SNF2/RAD54 HELICASE FAMILY"/>
    <property type="match status" value="1"/>
</dbReference>
<dbReference type="InterPro" id="IPR001650">
    <property type="entry name" value="Helicase_C-like"/>
</dbReference>
<proteinExistence type="predicted"/>
<feature type="domain" description="Helicase C-terminal" evidence="3">
    <location>
        <begin position="761"/>
        <end position="836"/>
    </location>
</feature>
<protein>
    <recommendedName>
        <fullName evidence="3">Helicase C-terminal domain-containing protein</fullName>
    </recommendedName>
</protein>
<evidence type="ECO:0000256" key="2">
    <source>
        <dbReference type="SAM" id="MobiDB-lite"/>
    </source>
</evidence>
<gene>
    <name evidence="4" type="ORF">DFH08DRAFT_814716</name>
</gene>
<dbReference type="GO" id="GO:0016787">
    <property type="term" value="F:hydrolase activity"/>
    <property type="evidence" value="ECO:0007669"/>
    <property type="project" value="UniProtKB-KW"/>
</dbReference>
<feature type="compositionally biased region" description="Basic residues" evidence="2">
    <location>
        <begin position="460"/>
        <end position="470"/>
    </location>
</feature>
<dbReference type="AlphaFoldDB" id="A0AAD7EL47"/>